<dbReference type="PANTHER" id="PTHR46438:SF2">
    <property type="entry name" value="ALPHA_BETA-HYDROLASES SUPERFAMILY PROTEIN"/>
    <property type="match status" value="1"/>
</dbReference>
<organism evidence="2 3">
    <name type="scientific">Streptomyces malaysiensis</name>
    <dbReference type="NCBI Taxonomy" id="92644"/>
    <lineage>
        <taxon>Bacteria</taxon>
        <taxon>Bacillati</taxon>
        <taxon>Actinomycetota</taxon>
        <taxon>Actinomycetes</taxon>
        <taxon>Kitasatosporales</taxon>
        <taxon>Streptomycetaceae</taxon>
        <taxon>Streptomyces</taxon>
        <taxon>Streptomyces violaceusniger group</taxon>
    </lineage>
</organism>
<evidence type="ECO:0000259" key="1">
    <source>
        <dbReference type="Pfam" id="PF12697"/>
    </source>
</evidence>
<dbReference type="Proteomes" id="UP000236520">
    <property type="component" value="Unassembled WGS sequence"/>
</dbReference>
<comment type="caution">
    <text evidence="2">The sequence shown here is derived from an EMBL/GenBank/DDBJ whole genome shotgun (WGS) entry which is preliminary data.</text>
</comment>
<sequence length="381" mass="42368">MVEPRAEVWHPRTRAKTTSARTIEPFRRCGDRRADRPDLITYYETPAQRWATDSAESTRMNERGAMASNPASRDVFVPHAYPEQQVDLGEVTMNYAEAGSPDKPALLLVPEQTGSWWGYEEAMSLLSPDFHVYAVDLRGQGRSTWTPKRYSLDNFGNDLVRFIALVVKRPVIVAGNSSGGVLAAWLSAYAMPGQIRGALLEDAPLFSSELVPAVGHSIRQGAGPLFQLYSTYLGDQWRVNDWPGYIEAAQKSPSKMIRNFASQLYGGQEEPPQNLKEYDPEWARAFHEGTVALNCPHDRMLRQVKTPVLVTHHARSIDPDTGEPLGALSDEQAAHAVKLMESAGVKVGYHSAPDALHMMHEFDPPRYAKLLTDWAATLPVS</sequence>
<feature type="domain" description="AB hydrolase-1" evidence="1">
    <location>
        <begin position="107"/>
        <end position="355"/>
    </location>
</feature>
<dbReference type="ESTHER" id="strmq-a0a2j7z6y9">
    <property type="family name" value="Zearalenone-hydrolase-fam2"/>
</dbReference>
<evidence type="ECO:0000313" key="3">
    <source>
        <dbReference type="Proteomes" id="UP000236520"/>
    </source>
</evidence>
<evidence type="ECO:0000313" key="2">
    <source>
        <dbReference type="EMBL" id="PNG95949.1"/>
    </source>
</evidence>
<dbReference type="PANTHER" id="PTHR46438">
    <property type="entry name" value="ALPHA/BETA-HYDROLASES SUPERFAMILY PROTEIN"/>
    <property type="match status" value="1"/>
</dbReference>
<gene>
    <name evidence="2" type="ORF">SMF913_11974</name>
</gene>
<name>A0A2J7Z6Y9_STRMQ</name>
<accession>A0A2J7Z6Y9</accession>
<protein>
    <recommendedName>
        <fullName evidence="1">AB hydrolase-1 domain-containing protein</fullName>
    </recommendedName>
</protein>
<dbReference type="Pfam" id="PF12697">
    <property type="entry name" value="Abhydrolase_6"/>
    <property type="match status" value="1"/>
</dbReference>
<reference evidence="2 3" key="1">
    <citation type="submission" date="2015-09" db="EMBL/GenBank/DDBJ databases">
        <title>Genome sequence, genome mining and natural product profiling of a biocontrol bacterium Streptomyces malaysiensis F913.</title>
        <authorList>
            <person name="Xu Y."/>
            <person name="Wei J."/>
            <person name="Xie J."/>
            <person name="Li T."/>
            <person name="Zhou Z."/>
        </authorList>
    </citation>
    <scope>NUCLEOTIDE SEQUENCE [LARGE SCALE GENOMIC DNA]</scope>
    <source>
        <strain evidence="2 3">F913</strain>
    </source>
</reference>
<keyword evidence="3" id="KW-1185">Reference proteome</keyword>
<dbReference type="SUPFAM" id="SSF53474">
    <property type="entry name" value="alpha/beta-Hydrolases"/>
    <property type="match status" value="1"/>
</dbReference>
<dbReference type="AlphaFoldDB" id="A0A2J7Z6Y9"/>
<dbReference type="InterPro" id="IPR029058">
    <property type="entry name" value="AB_hydrolase_fold"/>
</dbReference>
<dbReference type="InterPro" id="IPR000073">
    <property type="entry name" value="AB_hydrolase_1"/>
</dbReference>
<dbReference type="Gene3D" id="3.40.50.1820">
    <property type="entry name" value="alpha/beta hydrolase"/>
    <property type="match status" value="1"/>
</dbReference>
<dbReference type="EMBL" id="LJIW01000001">
    <property type="protein sequence ID" value="PNG95949.1"/>
    <property type="molecule type" value="Genomic_DNA"/>
</dbReference>
<dbReference type="GO" id="GO:0003824">
    <property type="term" value="F:catalytic activity"/>
    <property type="evidence" value="ECO:0007669"/>
    <property type="project" value="UniProtKB-ARBA"/>
</dbReference>
<proteinExistence type="predicted"/>